<comment type="caution">
    <text evidence="3">The sequence shown here is derived from an EMBL/GenBank/DDBJ whole genome shotgun (WGS) entry which is preliminary data.</text>
</comment>
<feature type="transmembrane region" description="Helical" evidence="2">
    <location>
        <begin position="6"/>
        <end position="25"/>
    </location>
</feature>
<dbReference type="AlphaFoldDB" id="A0ABD2APU1"/>
<protein>
    <submittedName>
        <fullName evidence="3">Uncharacterized protein</fullName>
    </submittedName>
</protein>
<dbReference type="EMBL" id="JAUDFV010000141">
    <property type="protein sequence ID" value="KAL2722641.1"/>
    <property type="molecule type" value="Genomic_DNA"/>
</dbReference>
<keyword evidence="4" id="KW-1185">Reference proteome</keyword>
<dbReference type="Proteomes" id="UP001607302">
    <property type="component" value="Unassembled WGS sequence"/>
</dbReference>
<evidence type="ECO:0000313" key="4">
    <source>
        <dbReference type="Proteomes" id="UP001607302"/>
    </source>
</evidence>
<feature type="compositionally biased region" description="Basic and acidic residues" evidence="1">
    <location>
        <begin position="35"/>
        <end position="47"/>
    </location>
</feature>
<reference evidence="3 4" key="1">
    <citation type="journal article" date="2024" name="Ann. Entomol. Soc. Am.">
        <title>Genomic analyses of the southern and eastern yellowjacket wasps (Hymenoptera: Vespidae) reveal evolutionary signatures of social life.</title>
        <authorList>
            <person name="Catto M.A."/>
            <person name="Caine P.B."/>
            <person name="Orr S.E."/>
            <person name="Hunt B.G."/>
            <person name="Goodisman M.A.D."/>
        </authorList>
    </citation>
    <scope>NUCLEOTIDE SEQUENCE [LARGE SCALE GENOMIC DNA]</scope>
    <source>
        <strain evidence="3">233</strain>
        <tissue evidence="3">Head and thorax</tissue>
    </source>
</reference>
<evidence type="ECO:0000256" key="1">
    <source>
        <dbReference type="SAM" id="MobiDB-lite"/>
    </source>
</evidence>
<gene>
    <name evidence="3" type="ORF">V1478_009504</name>
</gene>
<feature type="compositionally biased region" description="Acidic residues" evidence="1">
    <location>
        <begin position="48"/>
        <end position="74"/>
    </location>
</feature>
<organism evidence="3 4">
    <name type="scientific">Vespula squamosa</name>
    <name type="common">Southern yellow jacket</name>
    <name type="synonym">Wasp</name>
    <dbReference type="NCBI Taxonomy" id="30214"/>
    <lineage>
        <taxon>Eukaryota</taxon>
        <taxon>Metazoa</taxon>
        <taxon>Ecdysozoa</taxon>
        <taxon>Arthropoda</taxon>
        <taxon>Hexapoda</taxon>
        <taxon>Insecta</taxon>
        <taxon>Pterygota</taxon>
        <taxon>Neoptera</taxon>
        <taxon>Endopterygota</taxon>
        <taxon>Hymenoptera</taxon>
        <taxon>Apocrita</taxon>
        <taxon>Aculeata</taxon>
        <taxon>Vespoidea</taxon>
        <taxon>Vespidae</taxon>
        <taxon>Vespinae</taxon>
        <taxon>Vespula</taxon>
    </lineage>
</organism>
<keyword evidence="2" id="KW-1133">Transmembrane helix</keyword>
<sequence length="96" mass="11412">MDEEISYIIVFPVYTVVSVFLKKVFHRARSSALRSFEEGEGQRRREEGEEEEEEEEEEENEEEENEEEDEEEEDVILRWYTSSPVPGSDVPLTRHT</sequence>
<accession>A0ABD2APU1</accession>
<evidence type="ECO:0000256" key="2">
    <source>
        <dbReference type="SAM" id="Phobius"/>
    </source>
</evidence>
<feature type="region of interest" description="Disordered" evidence="1">
    <location>
        <begin position="34"/>
        <end position="96"/>
    </location>
</feature>
<proteinExistence type="predicted"/>
<keyword evidence="2" id="KW-0812">Transmembrane</keyword>
<name>A0ABD2APU1_VESSQ</name>
<keyword evidence="2" id="KW-0472">Membrane</keyword>
<evidence type="ECO:0000313" key="3">
    <source>
        <dbReference type="EMBL" id="KAL2722641.1"/>
    </source>
</evidence>